<protein>
    <recommendedName>
        <fullName evidence="3 14">UDP-N-acetylmuramate--L-alanine ligase</fullName>
        <ecNumber evidence="3 14">6.3.2.8</ecNumber>
    </recommendedName>
</protein>
<dbReference type="SUPFAM" id="SSF53623">
    <property type="entry name" value="MurD-like peptide ligases, catalytic domain"/>
    <property type="match status" value="1"/>
</dbReference>
<feature type="domain" description="Mur ligase central" evidence="17">
    <location>
        <begin position="116"/>
        <end position="285"/>
    </location>
</feature>
<dbReference type="Pfam" id="PF02875">
    <property type="entry name" value="Mur_ligase_C"/>
    <property type="match status" value="1"/>
</dbReference>
<dbReference type="Pfam" id="PF01225">
    <property type="entry name" value="Mur_ligase"/>
    <property type="match status" value="1"/>
</dbReference>
<evidence type="ECO:0000256" key="11">
    <source>
        <dbReference type="ARBA" id="ARBA00023306"/>
    </source>
</evidence>
<keyword evidence="5 18" id="KW-0436">Ligase</keyword>
<reference evidence="19" key="1">
    <citation type="submission" date="2017-09" db="EMBL/GenBank/DDBJ databases">
        <title>Depth-based differentiation of microbial function through sediment-hosted aquifers and enrichment of novel symbionts in the deep terrestrial subsurface.</title>
        <authorList>
            <person name="Probst A.J."/>
            <person name="Ladd B."/>
            <person name="Jarett J.K."/>
            <person name="Geller-Mcgrath D.E."/>
            <person name="Sieber C.M.K."/>
            <person name="Emerson J.B."/>
            <person name="Anantharaman K."/>
            <person name="Thomas B.C."/>
            <person name="Malmstrom R."/>
            <person name="Stieglmeier M."/>
            <person name="Klingl A."/>
            <person name="Woyke T."/>
            <person name="Ryan C.M."/>
            <person name="Banfield J.F."/>
        </authorList>
    </citation>
    <scope>NUCLEOTIDE SEQUENCE [LARGE SCALE GENOMIC DNA]</scope>
</reference>
<name>A0A2H0YL75_9BACT</name>
<keyword evidence="9" id="KW-0133">Cell shape</keyword>
<dbReference type="Gene3D" id="3.40.50.720">
    <property type="entry name" value="NAD(P)-binding Rossmann-like Domain"/>
    <property type="match status" value="1"/>
</dbReference>
<comment type="catalytic activity">
    <reaction evidence="13">
        <text>UDP-N-acetyl-alpha-D-muramate + L-alanine + ATP = UDP-N-acetyl-alpha-D-muramoyl-L-alanine + ADP + phosphate + H(+)</text>
        <dbReference type="Rhea" id="RHEA:23372"/>
        <dbReference type="ChEBI" id="CHEBI:15378"/>
        <dbReference type="ChEBI" id="CHEBI:30616"/>
        <dbReference type="ChEBI" id="CHEBI:43474"/>
        <dbReference type="ChEBI" id="CHEBI:57972"/>
        <dbReference type="ChEBI" id="CHEBI:70757"/>
        <dbReference type="ChEBI" id="CHEBI:83898"/>
        <dbReference type="ChEBI" id="CHEBI:456216"/>
        <dbReference type="EC" id="6.3.2.8"/>
    </reaction>
</comment>
<evidence type="ECO:0000259" key="15">
    <source>
        <dbReference type="Pfam" id="PF01225"/>
    </source>
</evidence>
<keyword evidence="6" id="KW-0132">Cell division</keyword>
<dbReference type="Pfam" id="PF08245">
    <property type="entry name" value="Mur_ligase_M"/>
    <property type="match status" value="1"/>
</dbReference>
<evidence type="ECO:0000256" key="8">
    <source>
        <dbReference type="ARBA" id="ARBA00022840"/>
    </source>
</evidence>
<evidence type="ECO:0000259" key="16">
    <source>
        <dbReference type="Pfam" id="PF02875"/>
    </source>
</evidence>
<dbReference type="GO" id="GO:0009252">
    <property type="term" value="P:peptidoglycan biosynthetic process"/>
    <property type="evidence" value="ECO:0007669"/>
    <property type="project" value="UniProtKB-UniRule"/>
</dbReference>
<dbReference type="GO" id="GO:0008360">
    <property type="term" value="P:regulation of cell shape"/>
    <property type="evidence" value="ECO:0007669"/>
    <property type="project" value="UniProtKB-KW"/>
</dbReference>
<sequence>MKIHFIGIGGIGVSALAKYYLAKGHKVSGSDLVSSEITEALKKLGAKIFIGHSGKNLPKDTDLVIYSPAVQKTNLELNAAFKIQPRPKFLGRGKIQILSYPEALGDLTKKYWTIAVCGSHGKSTVTAMIGLILTKAGLDPTVIVGTKVKEFGGSTLSNAEGSNCRVGKSKYLVIEADEHFASFLNYWPKIIVLTNLEPDHLDFYKNLRNYILAFKKFISHLPKNGILITNKDDKNIKKMLRTHFPRPLEKVLWYFLKQKEAKKLKKILKIPGGFNVSNGLAALTAARALKIPDKTSFKALSEYRGSWRRFDVKKLVIGHWSLVIVNDYAHHPTQVKVTLRAARKKFPKKKIWCIFQPHQHQRTYYLWNDFVNVFSSAPVDKIIITDIYDVAGREDKKIKKLVNSKKLVEAINKPFVSYLPKEKIINYLKENLKSGEVVIIMGAGDIYNLTNF</sequence>
<comment type="caution">
    <text evidence="18">The sequence shown here is derived from an EMBL/GenBank/DDBJ whole genome shotgun (WGS) entry which is preliminary data.</text>
</comment>
<keyword evidence="10" id="KW-0573">Peptidoglycan synthesis</keyword>
<dbReference type="PANTHER" id="PTHR43445:SF3">
    <property type="entry name" value="UDP-N-ACETYLMURAMATE--L-ALANINE LIGASE"/>
    <property type="match status" value="1"/>
</dbReference>
<dbReference type="UniPathway" id="UPA00219"/>
<evidence type="ECO:0000259" key="17">
    <source>
        <dbReference type="Pfam" id="PF08245"/>
    </source>
</evidence>
<dbReference type="InterPro" id="IPR050061">
    <property type="entry name" value="MurCDEF_pg_biosynth"/>
</dbReference>
<dbReference type="GO" id="GO:0008763">
    <property type="term" value="F:UDP-N-acetylmuramate-L-alanine ligase activity"/>
    <property type="evidence" value="ECO:0007669"/>
    <property type="project" value="UniProtKB-UniRule"/>
</dbReference>
<evidence type="ECO:0000256" key="2">
    <source>
        <dbReference type="ARBA" id="ARBA00004752"/>
    </source>
</evidence>
<accession>A0A2H0YL75</accession>
<evidence type="ECO:0000256" key="3">
    <source>
        <dbReference type="ARBA" id="ARBA00012211"/>
    </source>
</evidence>
<dbReference type="Gene3D" id="3.90.190.20">
    <property type="entry name" value="Mur ligase, C-terminal domain"/>
    <property type="match status" value="1"/>
</dbReference>
<feature type="domain" description="Mur ligase N-terminal catalytic" evidence="15">
    <location>
        <begin position="2"/>
        <end position="82"/>
    </location>
</feature>
<dbReference type="InterPro" id="IPR000713">
    <property type="entry name" value="Mur_ligase_N"/>
</dbReference>
<evidence type="ECO:0000256" key="14">
    <source>
        <dbReference type="NCBIfam" id="TIGR01082"/>
    </source>
</evidence>
<dbReference type="EC" id="6.3.2.8" evidence="3 14"/>
<dbReference type="PANTHER" id="PTHR43445">
    <property type="entry name" value="UDP-N-ACETYLMURAMATE--L-ALANINE LIGASE-RELATED"/>
    <property type="match status" value="1"/>
</dbReference>
<evidence type="ECO:0000256" key="1">
    <source>
        <dbReference type="ARBA" id="ARBA00004496"/>
    </source>
</evidence>
<dbReference type="SUPFAM" id="SSF53244">
    <property type="entry name" value="MurD-like peptide ligases, peptide-binding domain"/>
    <property type="match status" value="1"/>
</dbReference>
<gene>
    <name evidence="18" type="primary">murC</name>
    <name evidence="18" type="ORF">COT33_02905</name>
</gene>
<keyword evidence="12" id="KW-0961">Cell wall biogenesis/degradation</keyword>
<dbReference type="GO" id="GO:0005524">
    <property type="term" value="F:ATP binding"/>
    <property type="evidence" value="ECO:0007669"/>
    <property type="project" value="UniProtKB-KW"/>
</dbReference>
<dbReference type="InterPro" id="IPR013221">
    <property type="entry name" value="Mur_ligase_cen"/>
</dbReference>
<evidence type="ECO:0000256" key="4">
    <source>
        <dbReference type="ARBA" id="ARBA00022490"/>
    </source>
</evidence>
<proteinExistence type="predicted"/>
<dbReference type="InterPro" id="IPR036565">
    <property type="entry name" value="Mur-like_cat_sf"/>
</dbReference>
<evidence type="ECO:0000256" key="9">
    <source>
        <dbReference type="ARBA" id="ARBA00022960"/>
    </source>
</evidence>
<evidence type="ECO:0000313" key="18">
    <source>
        <dbReference type="EMBL" id="PIS39257.1"/>
    </source>
</evidence>
<dbReference type="AlphaFoldDB" id="A0A2H0YL75"/>
<dbReference type="NCBIfam" id="TIGR01082">
    <property type="entry name" value="murC"/>
    <property type="match status" value="1"/>
</dbReference>
<dbReference type="InterPro" id="IPR036615">
    <property type="entry name" value="Mur_ligase_C_dom_sf"/>
</dbReference>
<keyword evidence="4" id="KW-0963">Cytoplasm</keyword>
<evidence type="ECO:0000256" key="12">
    <source>
        <dbReference type="ARBA" id="ARBA00023316"/>
    </source>
</evidence>
<keyword evidence="11" id="KW-0131">Cell cycle</keyword>
<evidence type="ECO:0000256" key="7">
    <source>
        <dbReference type="ARBA" id="ARBA00022741"/>
    </source>
</evidence>
<evidence type="ECO:0000256" key="10">
    <source>
        <dbReference type="ARBA" id="ARBA00022984"/>
    </source>
</evidence>
<evidence type="ECO:0000256" key="5">
    <source>
        <dbReference type="ARBA" id="ARBA00022598"/>
    </source>
</evidence>
<comment type="pathway">
    <text evidence="2">Cell wall biogenesis; peptidoglycan biosynthesis.</text>
</comment>
<comment type="subcellular location">
    <subcellularLocation>
        <location evidence="1">Cytoplasm</location>
    </subcellularLocation>
</comment>
<dbReference type="Proteomes" id="UP000230088">
    <property type="component" value="Unassembled WGS sequence"/>
</dbReference>
<dbReference type="InterPro" id="IPR005758">
    <property type="entry name" value="UDP-N-AcMur_Ala_ligase_MurC"/>
</dbReference>
<organism evidence="18 19">
    <name type="scientific">Candidatus Nealsonbacteria bacterium CG08_land_8_20_14_0_20_38_20</name>
    <dbReference type="NCBI Taxonomy" id="1974705"/>
    <lineage>
        <taxon>Bacteria</taxon>
        <taxon>Candidatus Nealsoniibacteriota</taxon>
    </lineage>
</organism>
<evidence type="ECO:0000256" key="6">
    <source>
        <dbReference type="ARBA" id="ARBA00022618"/>
    </source>
</evidence>
<dbReference type="InterPro" id="IPR004101">
    <property type="entry name" value="Mur_ligase_C"/>
</dbReference>
<keyword evidence="7" id="KW-0547">Nucleotide-binding</keyword>
<dbReference type="Gene3D" id="3.40.1190.10">
    <property type="entry name" value="Mur-like, catalytic domain"/>
    <property type="match status" value="1"/>
</dbReference>
<dbReference type="GO" id="GO:0071555">
    <property type="term" value="P:cell wall organization"/>
    <property type="evidence" value="ECO:0007669"/>
    <property type="project" value="UniProtKB-KW"/>
</dbReference>
<dbReference type="EMBL" id="PEYD01000056">
    <property type="protein sequence ID" value="PIS39257.1"/>
    <property type="molecule type" value="Genomic_DNA"/>
</dbReference>
<evidence type="ECO:0000256" key="13">
    <source>
        <dbReference type="ARBA" id="ARBA00047833"/>
    </source>
</evidence>
<keyword evidence="8" id="KW-0067">ATP-binding</keyword>
<evidence type="ECO:0000313" key="19">
    <source>
        <dbReference type="Proteomes" id="UP000230088"/>
    </source>
</evidence>
<dbReference type="GO" id="GO:0005737">
    <property type="term" value="C:cytoplasm"/>
    <property type="evidence" value="ECO:0007669"/>
    <property type="project" value="UniProtKB-SubCell"/>
</dbReference>
<dbReference type="SUPFAM" id="SSF51984">
    <property type="entry name" value="MurCD N-terminal domain"/>
    <property type="match status" value="1"/>
</dbReference>
<dbReference type="GO" id="GO:0051301">
    <property type="term" value="P:cell division"/>
    <property type="evidence" value="ECO:0007669"/>
    <property type="project" value="UniProtKB-KW"/>
</dbReference>
<feature type="domain" description="Mur ligase C-terminal" evidence="16">
    <location>
        <begin position="309"/>
        <end position="444"/>
    </location>
</feature>